<evidence type="ECO:0000313" key="1">
    <source>
        <dbReference type="Ensembl" id="ENSHCOP00000027490.1"/>
    </source>
</evidence>
<dbReference type="OMA" id="QCQVGRR"/>
<reference evidence="1" key="1">
    <citation type="submission" date="2025-08" db="UniProtKB">
        <authorList>
            <consortium name="Ensembl"/>
        </authorList>
    </citation>
    <scope>IDENTIFICATION</scope>
</reference>
<sequence>MAPLAIIKPLAAGFHFDAAGAHVHDQVEETIQQLDGKKVGPGFALRRRPQQAAVAEQQQTTGLRGAKVQRYGACLFCVPPGQCQVGRRRVKGVATSTLFAKLSVGAFCTIALFNEIGFVFCLG</sequence>
<protein>
    <submittedName>
        <fullName evidence="1">Uncharacterized protein</fullName>
    </submittedName>
</protein>
<dbReference type="Proteomes" id="UP000264820">
    <property type="component" value="Unplaced"/>
</dbReference>
<organism evidence="1 2">
    <name type="scientific">Hippocampus comes</name>
    <name type="common">Tiger tail seahorse</name>
    <dbReference type="NCBI Taxonomy" id="109280"/>
    <lineage>
        <taxon>Eukaryota</taxon>
        <taxon>Metazoa</taxon>
        <taxon>Chordata</taxon>
        <taxon>Craniata</taxon>
        <taxon>Vertebrata</taxon>
        <taxon>Euteleostomi</taxon>
        <taxon>Actinopterygii</taxon>
        <taxon>Neopterygii</taxon>
        <taxon>Teleostei</taxon>
        <taxon>Neoteleostei</taxon>
        <taxon>Acanthomorphata</taxon>
        <taxon>Syngnathiaria</taxon>
        <taxon>Syngnathiformes</taxon>
        <taxon>Syngnathoidei</taxon>
        <taxon>Syngnathidae</taxon>
        <taxon>Hippocampus</taxon>
    </lineage>
</organism>
<dbReference type="AlphaFoldDB" id="A0A3Q2Z997"/>
<dbReference type="GeneTree" id="ENSGT00940000177141"/>
<keyword evidence="2" id="KW-1185">Reference proteome</keyword>
<accession>A0A3Q2Z997</accession>
<reference evidence="1" key="2">
    <citation type="submission" date="2025-09" db="UniProtKB">
        <authorList>
            <consortium name="Ensembl"/>
        </authorList>
    </citation>
    <scope>IDENTIFICATION</scope>
</reference>
<proteinExistence type="predicted"/>
<name>A0A3Q2Z997_HIPCM</name>
<dbReference type="Ensembl" id="ENSHCOT00000028168.1">
    <property type="protein sequence ID" value="ENSHCOP00000027490.1"/>
    <property type="gene ID" value="ENSHCOG00000019351.1"/>
</dbReference>
<evidence type="ECO:0000313" key="2">
    <source>
        <dbReference type="Proteomes" id="UP000264820"/>
    </source>
</evidence>